<gene>
    <name evidence="1" type="ORF">SAMN04487907_103193</name>
</gene>
<dbReference type="GO" id="GO:0052689">
    <property type="term" value="F:carboxylic ester hydrolase activity"/>
    <property type="evidence" value="ECO:0007669"/>
    <property type="project" value="InterPro"/>
</dbReference>
<dbReference type="EMBL" id="FOKV01000003">
    <property type="protein sequence ID" value="SFC28051.1"/>
    <property type="molecule type" value="Genomic_DNA"/>
</dbReference>
<accession>A0A1I1HW21</accession>
<dbReference type="InterPro" id="IPR036514">
    <property type="entry name" value="SGNH_hydro_sf"/>
</dbReference>
<evidence type="ECO:0000313" key="2">
    <source>
        <dbReference type="Proteomes" id="UP000199438"/>
    </source>
</evidence>
<dbReference type="InterPro" id="IPR037461">
    <property type="entry name" value="CtCE2-like_dom"/>
</dbReference>
<dbReference type="InterPro" id="IPR001087">
    <property type="entry name" value="GDSL"/>
</dbReference>
<dbReference type="PROSITE" id="PS51257">
    <property type="entry name" value="PROKAR_LIPOPROTEIN"/>
    <property type="match status" value="1"/>
</dbReference>
<keyword evidence="1" id="KW-0378">Hydrolase</keyword>
<dbReference type="InterPro" id="IPR052762">
    <property type="entry name" value="PCW_deacetylase/CE"/>
</dbReference>
<dbReference type="OrthoDB" id="9801375at2"/>
<sequence length="366" mass="40705">MKKIIYGLAIIAGFSSCQETEELTSKLYSAQDAEHFTISGRVDKRDSSLVMISPASKIAFKNTQDDTLSVFSKVDDPKQHAFWALAINGEYKGKKRVEGDTINELKIPVSKNDTLIELYKATEASTGNLIFSGIKAKEIAEAPKKPDLKIEFIGNSITSGFGNDNKEFPCGEGSWFDAHNAYYSYATIASNRLDADFVLSSISGWGMYRNWNVTGPTVPDVYDNLYLSTDSTKTYTAKDFNPELISINLGTNDLSDGDGQHERLAFSVDDYVGAYIEFVQHLLDTRDNPKIAILDSPMISGEKEEILHRSLDSVASYFETKGKKIHIFDFEPIPETGCGAHPSIEEDKMMADQITPFYEKILVAEE</sequence>
<dbReference type="AlphaFoldDB" id="A0A1I1HW21"/>
<dbReference type="CDD" id="cd01831">
    <property type="entry name" value="Endoglucanase_E_like"/>
    <property type="match status" value="1"/>
</dbReference>
<dbReference type="PANTHER" id="PTHR37834:SF2">
    <property type="entry name" value="ESTERASE, SGNH HYDROLASE-TYPE"/>
    <property type="match status" value="1"/>
</dbReference>
<dbReference type="Gene3D" id="3.40.50.1110">
    <property type="entry name" value="SGNH hydrolase"/>
    <property type="match status" value="1"/>
</dbReference>
<dbReference type="RefSeq" id="WP_092541921.1">
    <property type="nucleotide sequence ID" value="NZ_FOKV01000003.1"/>
</dbReference>
<proteinExistence type="predicted"/>
<dbReference type="Pfam" id="PF00657">
    <property type="entry name" value="Lipase_GDSL"/>
    <property type="match status" value="1"/>
</dbReference>
<reference evidence="2" key="1">
    <citation type="submission" date="2016-10" db="EMBL/GenBank/DDBJ databases">
        <authorList>
            <person name="Varghese N."/>
            <person name="Submissions S."/>
        </authorList>
    </citation>
    <scope>NUCLEOTIDE SEQUENCE [LARGE SCALE GENOMIC DNA]</scope>
    <source>
        <strain evidence="2">DSM 24499</strain>
    </source>
</reference>
<keyword evidence="2" id="KW-1185">Reference proteome</keyword>
<dbReference type="Gene3D" id="2.60.120.260">
    <property type="entry name" value="Galactose-binding domain-like"/>
    <property type="match status" value="1"/>
</dbReference>
<dbReference type="STRING" id="1334022.SAMN04487907_103193"/>
<dbReference type="PANTHER" id="PTHR37834">
    <property type="entry name" value="GDSL-LIKE LIPASE/ACYLHYDROLASE DOMAIN PROTEIN (AFU_ORTHOLOGUE AFUA_2G00620)"/>
    <property type="match status" value="1"/>
</dbReference>
<name>A0A1I1HW21_9FLAO</name>
<organism evidence="1 2">
    <name type="scientific">Zunongwangia mangrovi</name>
    <dbReference type="NCBI Taxonomy" id="1334022"/>
    <lineage>
        <taxon>Bacteria</taxon>
        <taxon>Pseudomonadati</taxon>
        <taxon>Bacteroidota</taxon>
        <taxon>Flavobacteriia</taxon>
        <taxon>Flavobacteriales</taxon>
        <taxon>Flavobacteriaceae</taxon>
        <taxon>Zunongwangia</taxon>
    </lineage>
</organism>
<protein>
    <submittedName>
        <fullName evidence="1">GDSL-like Lipase/Acylhydrolase family protein</fullName>
    </submittedName>
</protein>
<dbReference type="Proteomes" id="UP000199438">
    <property type="component" value="Unassembled WGS sequence"/>
</dbReference>
<dbReference type="SUPFAM" id="SSF52266">
    <property type="entry name" value="SGNH hydrolase"/>
    <property type="match status" value="1"/>
</dbReference>
<evidence type="ECO:0000313" key="1">
    <source>
        <dbReference type="EMBL" id="SFC28051.1"/>
    </source>
</evidence>